<feature type="domain" description="Suppressor of fused-like" evidence="2">
    <location>
        <begin position="89"/>
        <end position="259"/>
    </location>
</feature>
<dbReference type="Proteomes" id="UP000036608">
    <property type="component" value="Chromosome"/>
</dbReference>
<evidence type="ECO:0000259" key="2">
    <source>
        <dbReference type="Pfam" id="PF05076"/>
    </source>
</evidence>
<proteinExistence type="predicted"/>
<gene>
    <name evidence="3" type="ORF">AA957_28045</name>
</gene>
<evidence type="ECO:0000313" key="4">
    <source>
        <dbReference type="Proteomes" id="UP000036608"/>
    </source>
</evidence>
<organism evidence="3 4">
    <name type="scientific">Pseudomonas trivialis</name>
    <dbReference type="NCBI Taxonomy" id="200450"/>
    <lineage>
        <taxon>Bacteria</taxon>
        <taxon>Pseudomonadati</taxon>
        <taxon>Pseudomonadota</taxon>
        <taxon>Gammaproteobacteria</taxon>
        <taxon>Pseudomonadales</taxon>
        <taxon>Pseudomonadaceae</taxon>
        <taxon>Pseudomonas</taxon>
    </lineage>
</organism>
<protein>
    <submittedName>
        <fullName evidence="3">Suppressor of fused protein (SUFU)</fullName>
    </submittedName>
</protein>
<evidence type="ECO:0000256" key="1">
    <source>
        <dbReference type="SAM" id="MobiDB-lite"/>
    </source>
</evidence>
<sequence>MNFFKKLFGSSKKPDAPDSPTQADLPDADAANLAARLASAECLDRHWQSVGTVEKDVLAYLISPSLTGGPYWPSTRQAYRVVRRDHSIVLATDGLSDPFDDAEGLGNGFEMELFLETADIPENARGTLGDVDPLRHSWAFELLEHVAKTVANAGGITQQLESHGVLSLELPGFSQSHLMSDQLPQMFATADDAAGVLLGGPAPDFPTRLDDMPLSPVHLVPVVLITAAELEYVRTGGRSAREDLVARLQAAGVGHVSSVYRESVV</sequence>
<accession>A0A0H5AJE8</accession>
<dbReference type="EMBL" id="CP011507">
    <property type="protein sequence ID" value="AKS09805.1"/>
    <property type="molecule type" value="Genomic_DNA"/>
</dbReference>
<dbReference type="AlphaFoldDB" id="A0A0H5AJE8"/>
<dbReference type="PATRIC" id="fig|200450.3.peg.5766"/>
<dbReference type="OrthoDB" id="6556108at2"/>
<dbReference type="InterPro" id="IPR020941">
    <property type="entry name" value="SUFU-like_domain"/>
</dbReference>
<evidence type="ECO:0000313" key="3">
    <source>
        <dbReference type="EMBL" id="AKS09805.1"/>
    </source>
</evidence>
<dbReference type="RefSeq" id="WP_049713086.1">
    <property type="nucleotide sequence ID" value="NZ_CP011507.1"/>
</dbReference>
<reference evidence="4" key="2">
    <citation type="submission" date="2015-05" db="EMBL/GenBank/DDBJ databases">
        <authorList>
            <person name="Swarnkar M.K."/>
            <person name="Vyas P."/>
            <person name="Rahi P."/>
            <person name="Thakur R."/>
            <person name="Thakur N."/>
            <person name="Singh A.K."/>
            <person name="Gulati A."/>
        </authorList>
    </citation>
    <scope>NUCLEOTIDE SEQUENCE [LARGE SCALE GENOMIC DNA]</scope>
    <source>
        <strain evidence="4">745</strain>
    </source>
</reference>
<reference evidence="3 4" key="1">
    <citation type="journal article" date="2015" name="Genome Announc.">
        <title>Complete Genome Sequence of the Rhizobacterium Pseudomonas trivialis Strain IHBB745 with Multiple Plant Growth-Promoting Activities and Tolerance to Desiccation and Alkalinity.</title>
        <authorList>
            <person name="Gulati A."/>
            <person name="Swarnkar M.K."/>
            <person name="Vyas P."/>
            <person name="Rahi P."/>
            <person name="Thakur R."/>
            <person name="Thakur N."/>
            <person name="Singh A.K."/>
        </authorList>
    </citation>
    <scope>NUCLEOTIDE SEQUENCE [LARGE SCALE GENOMIC DNA]</scope>
    <source>
        <strain evidence="4">745</strain>
    </source>
</reference>
<name>A0A0H5AJE8_9PSED</name>
<dbReference type="KEGG" id="ptv:AA957_28045"/>
<feature type="region of interest" description="Disordered" evidence="1">
    <location>
        <begin position="1"/>
        <end position="25"/>
    </location>
</feature>
<dbReference type="Pfam" id="PF05076">
    <property type="entry name" value="SUFU"/>
    <property type="match status" value="1"/>
</dbReference>